<dbReference type="OrthoDB" id="9868051at2"/>
<comment type="caution">
    <text evidence="1">The sequence shown here is derived from an EMBL/GenBank/DDBJ whole genome shotgun (WGS) entry which is preliminary data.</text>
</comment>
<dbReference type="RefSeq" id="WP_100332930.1">
    <property type="nucleotide sequence ID" value="NZ_JBALOT010000012.1"/>
</dbReference>
<gene>
    <name evidence="1" type="ORF">KIS1582_4049</name>
</gene>
<protein>
    <submittedName>
        <fullName evidence="1">Uncharacterized protein</fullName>
    </submittedName>
</protein>
<proteinExistence type="predicted"/>
<evidence type="ECO:0000313" key="1">
    <source>
        <dbReference type="EMBL" id="KAF0822183.1"/>
    </source>
</evidence>
<accession>A0A800MTF6</accession>
<reference evidence="1 2" key="1">
    <citation type="journal article" date="2020" name="G3 (Bethesda)">
        <title>Whole Genome Sequencing and Comparative Genomics of Two Nematicidal Bacillus Strains Reveals a Wide Range of Possible Virulence Factors.</title>
        <authorList>
            <person name="Susic N."/>
            <person name="Janezic S."/>
            <person name="Rupnik M."/>
            <person name="Geric Stare B."/>
        </authorList>
    </citation>
    <scope>NUCLEOTIDE SEQUENCE [LARGE SCALE GENOMIC DNA]</scope>
    <source>
        <strain evidence="1 2">I-1582</strain>
    </source>
</reference>
<name>A0A800MTF6_CYTFI</name>
<evidence type="ECO:0000313" key="2">
    <source>
        <dbReference type="Proteomes" id="UP000465778"/>
    </source>
</evidence>
<dbReference type="EMBL" id="VDEM01000066">
    <property type="protein sequence ID" value="KAF0822183.1"/>
    <property type="molecule type" value="Genomic_DNA"/>
</dbReference>
<sequence>MNIRKDIQIKQVSDDIVLAQKENYCVAVVKMKGTRLNKTGYCIIITKEESLMNQSKESNELTVFVKKLAITVKNKAINRAYKAIYDLIN</sequence>
<dbReference type="Proteomes" id="UP000465778">
    <property type="component" value="Unassembled WGS sequence"/>
</dbReference>
<organism evidence="1 2">
    <name type="scientific">Cytobacillus firmus</name>
    <name type="common">Bacillus firmus</name>
    <dbReference type="NCBI Taxonomy" id="1399"/>
    <lineage>
        <taxon>Bacteria</taxon>
        <taxon>Bacillati</taxon>
        <taxon>Bacillota</taxon>
        <taxon>Bacilli</taxon>
        <taxon>Bacillales</taxon>
        <taxon>Bacillaceae</taxon>
        <taxon>Cytobacillus</taxon>
    </lineage>
</organism>
<dbReference type="AlphaFoldDB" id="A0A800MTF6"/>